<dbReference type="SMART" id="SM00291">
    <property type="entry name" value="ZnF_ZZ"/>
    <property type="match status" value="4"/>
</dbReference>
<dbReference type="PANTHER" id="PTHR20930">
    <property type="entry name" value="OVARIAN CARCINOMA ANTIGEN CA125-RELATED"/>
    <property type="match status" value="1"/>
</dbReference>
<feature type="compositionally biased region" description="Polar residues" evidence="4">
    <location>
        <begin position="839"/>
        <end position="851"/>
    </location>
</feature>
<feature type="domain" description="ZZ-type" evidence="5">
    <location>
        <begin position="325"/>
        <end position="369"/>
    </location>
</feature>
<feature type="compositionally biased region" description="Polar residues" evidence="4">
    <location>
        <begin position="876"/>
        <end position="888"/>
    </location>
</feature>
<dbReference type="CDD" id="cd02249">
    <property type="entry name" value="ZZ"/>
    <property type="match status" value="1"/>
</dbReference>
<comment type="caution">
    <text evidence="6">The sequence shown here is derived from an EMBL/GenBank/DDBJ whole genome shotgun (WGS) entry which is preliminary data.</text>
</comment>
<keyword evidence="2" id="KW-0863">Zinc-finger</keyword>
<protein>
    <recommendedName>
        <fullName evidence="5">ZZ-type domain-containing protein</fullName>
    </recommendedName>
</protein>
<feature type="region of interest" description="Disordered" evidence="4">
    <location>
        <begin position="824"/>
        <end position="974"/>
    </location>
</feature>
<evidence type="ECO:0000256" key="2">
    <source>
        <dbReference type="ARBA" id="ARBA00022771"/>
    </source>
</evidence>
<feature type="domain" description="ZZ-type" evidence="5">
    <location>
        <begin position="395"/>
        <end position="440"/>
    </location>
</feature>
<dbReference type="Gene3D" id="2.60.40.10">
    <property type="entry name" value="Immunoglobulins"/>
    <property type="match status" value="1"/>
</dbReference>
<name>A0ABR3PMC8_9PEZI</name>
<feature type="domain" description="ZZ-type" evidence="5">
    <location>
        <begin position="457"/>
        <end position="506"/>
    </location>
</feature>
<feature type="compositionally biased region" description="Basic and acidic residues" evidence="4">
    <location>
        <begin position="852"/>
        <end position="863"/>
    </location>
</feature>
<feature type="region of interest" description="Disordered" evidence="4">
    <location>
        <begin position="780"/>
        <end position="804"/>
    </location>
</feature>
<dbReference type="SUPFAM" id="SSF57850">
    <property type="entry name" value="RING/U-box"/>
    <property type="match status" value="3"/>
</dbReference>
<dbReference type="EMBL" id="JBFMKM010000003">
    <property type="protein sequence ID" value="KAL1310711.1"/>
    <property type="molecule type" value="Genomic_DNA"/>
</dbReference>
<dbReference type="Gene3D" id="3.30.60.90">
    <property type="match status" value="3"/>
</dbReference>
<dbReference type="InterPro" id="IPR013783">
    <property type="entry name" value="Ig-like_fold"/>
</dbReference>
<evidence type="ECO:0000256" key="1">
    <source>
        <dbReference type="ARBA" id="ARBA00022723"/>
    </source>
</evidence>
<evidence type="ECO:0000256" key="3">
    <source>
        <dbReference type="ARBA" id="ARBA00022833"/>
    </source>
</evidence>
<dbReference type="InterPro" id="IPR043145">
    <property type="entry name" value="Znf_ZZ_sf"/>
</dbReference>
<proteinExistence type="predicted"/>
<keyword evidence="3" id="KW-0862">Zinc</keyword>
<dbReference type="CDD" id="cd14947">
    <property type="entry name" value="NBR1_like"/>
    <property type="match status" value="1"/>
</dbReference>
<evidence type="ECO:0000256" key="4">
    <source>
        <dbReference type="SAM" id="MobiDB-lite"/>
    </source>
</evidence>
<sequence>MATHMPVTENTLITIKITILDSTRKIKLPLKDLGADKLIPKLRYLLLIKSGQGVVFERYSDSVGDFVVLDPANPAVFKTLVRAAKAKLKLRLKATVSPLSSTDEEQEESKNKAGASLSETARLAARGINPSTHLPMRGSTAFDQRSLGPGIFQFRDPPSSPKLVLATKTKEEPVPCAYITPSTDFFAELAAHGREHELSLLNKNDASSNTTTSWSVYCNECDTAMDDVHFHCGICDGGDYDLCEACVDNGKFCPGEGHWLIKRSMNNGKIVASTTERLAAPGSRSETALASPVAIDTQKTEGLDNERDIPGAYADDVSTLNAVPEDVFRTCNNCIACLPDKEFLTCANCDDYDLCRTCHVADKHGHNPAHHFEPAVPGASLTLAEKALLPAGRNTRHNAICDGCDKNIFGVRHKCFSCPDFDYCNDCVKNARRTHPRHRFAPLYEPVALAGAGTPVTHLGIYCDGPLCKDNSYQAFIKGVRYKCVVCHDLDFCASCEALPGNLHNKTHPLIKFKTPINNVSISTQNEDKSGRVRVLGDKYTTMDTNARLTTNSTTSVKTLADIQPTQKSAETLDVAESTLPATPKTLPIRALDTIAKGDAETPLEAHFVRDAVVDGTVMAPATPFMQVWTIRNPGPRSWPAGCSVRFVGGDNMLNHTRNSIASADSFYDATESNVIAREVQPGEEVAFKVLMKAPTRHGKSISYWRVKAADGTPFGHKLWCDIVVKDSEQDAGAEPKSEDKLQDASSANMAKYWAGYQQRMASIRLANAERQAELRRGAEARLAGASRQPREQSGAEAMSSAREQMMKQMEEFVRRTKVMNNDVAQSAPSHDDSKTDMSVKTSLAASSQEAAQDKKDEAELRDSQMIFPTLERESPANSAYDSLSTASVAKDAVASVEDGDSRAKAGNAEPTSTPADKVADVVAQKPDEEAFEDISELEVLSADGEDEDSDDGFMTDEEYDILDASDQETVASR</sequence>
<feature type="compositionally biased region" description="Acidic residues" evidence="4">
    <location>
        <begin position="944"/>
        <end position="967"/>
    </location>
</feature>
<accession>A0ABR3PMC8</accession>
<dbReference type="InterPro" id="IPR000433">
    <property type="entry name" value="Znf_ZZ"/>
</dbReference>
<evidence type="ECO:0000313" key="7">
    <source>
        <dbReference type="Proteomes" id="UP001562354"/>
    </source>
</evidence>
<keyword evidence="7" id="KW-1185">Reference proteome</keyword>
<gene>
    <name evidence="6" type="ORF">AAFC00_000968</name>
</gene>
<organism evidence="6 7">
    <name type="scientific">Neodothiora populina</name>
    <dbReference type="NCBI Taxonomy" id="2781224"/>
    <lineage>
        <taxon>Eukaryota</taxon>
        <taxon>Fungi</taxon>
        <taxon>Dikarya</taxon>
        <taxon>Ascomycota</taxon>
        <taxon>Pezizomycotina</taxon>
        <taxon>Dothideomycetes</taxon>
        <taxon>Dothideomycetidae</taxon>
        <taxon>Dothideales</taxon>
        <taxon>Dothioraceae</taxon>
        <taxon>Neodothiora</taxon>
    </lineage>
</organism>
<dbReference type="InterPro" id="IPR032350">
    <property type="entry name" value="Nbr1_FW"/>
</dbReference>
<keyword evidence="1" id="KW-0479">Metal-binding</keyword>
<dbReference type="Pfam" id="PF16158">
    <property type="entry name" value="N_BRCA1_IG"/>
    <property type="match status" value="1"/>
</dbReference>
<feature type="domain" description="ZZ-type" evidence="5">
    <location>
        <begin position="212"/>
        <end position="258"/>
    </location>
</feature>
<dbReference type="GeneID" id="95974671"/>
<dbReference type="Proteomes" id="UP001562354">
    <property type="component" value="Unassembled WGS sequence"/>
</dbReference>
<dbReference type="RefSeq" id="XP_069203560.1">
    <property type="nucleotide sequence ID" value="XM_069340092.1"/>
</dbReference>
<dbReference type="PANTHER" id="PTHR20930:SF0">
    <property type="entry name" value="PROTEIN ILRUN"/>
    <property type="match status" value="1"/>
</dbReference>
<evidence type="ECO:0000259" key="5">
    <source>
        <dbReference type="SMART" id="SM00291"/>
    </source>
</evidence>
<evidence type="ECO:0000313" key="6">
    <source>
        <dbReference type="EMBL" id="KAL1310711.1"/>
    </source>
</evidence>
<reference evidence="6 7" key="1">
    <citation type="submission" date="2024-07" db="EMBL/GenBank/DDBJ databases">
        <title>Draft sequence of the Neodothiora populina.</title>
        <authorList>
            <person name="Drown D.D."/>
            <person name="Schuette U.S."/>
            <person name="Buechlein A.B."/>
            <person name="Rusch D.R."/>
            <person name="Winton L.W."/>
            <person name="Adams G.A."/>
        </authorList>
    </citation>
    <scope>NUCLEOTIDE SEQUENCE [LARGE SCALE GENOMIC DNA]</scope>
    <source>
        <strain evidence="6 7">CPC 39397</strain>
    </source>
</reference>
<dbReference type="Pfam" id="PF00569">
    <property type="entry name" value="ZZ"/>
    <property type="match status" value="1"/>
</dbReference>
<dbReference type="CDD" id="cd02340">
    <property type="entry name" value="ZZ_NBR1_like"/>
    <property type="match status" value="2"/>
</dbReference>